<sequence length="840" mass="96409">MSKEDDLPLLSPLSANALLFNNKQETKRRRTNLRGVSHQLISLTHSEESTHVSYATRPKTESESDSQHSIELKQERNQMQIEGIKMPKVETTGKGNRESALIKFHNRTMSGPSHMEPQQLGWSPSILPRRPRRIQRQLSSFSIETAMRRNVKPPKEEWSSESDEETPNEETEEEKEEREASPPSKPEPEPIKTGDRKNSTSDEENREQQRDLYGFVIPSAHIEEYQNYVDGYLLSLQHQIETFQEYVENHSTELEAGQLPFVGISAPNTPNLRSPPVPKTSPLQTAIRQHMNRVSGEDGKISPLHRSSELRTSGDEGTVYNALGTPKPLTRTGSMVALFARIQNTVTRSPEVLSVKQQQQVHFSEMVRRGIPPKYRPLFWKLFSGTNEVMSMSTGLYLTLLKDNAHKNSEALVQIEKDITRTFSSNIGSFSRGSLKRVLVAYSWKNPKVGYCQAMNFVAAGLLIFMDEEEAFWMLAYVVERLLPDYFDQNVSGSRVDAYILSKYCSKRLPKLHKHMEKMEFNILIISAQWLMCLYVTSTAFRFWDMIFYKGPAMIFEIALAILSLFEKDLLEIEDDTELALYVAKKAARLYEADSVFSVIKNISKPLDNQKISKLREKYRADIELDTKTRQWMVEHSDLEKNTNFGVDTILDLRSQWMTLHTIHDCITEDIFVMLLRRIFPEWGGSGTFLSKLFKLMDRNGNHHLEFRDLIFGLSTLCKGTEEERLALFFKTFDVENKGAIGPEDLREGLLNIYHVMDTDGQEDDEVEEQIQFSVEMIFQVADENKDGLLDLREFMEAAPMQPIMSKCFFLNQPNFNREPTFRSIAASASSRSLGPSQEL</sequence>
<dbReference type="InterPro" id="IPR011992">
    <property type="entry name" value="EF-hand-dom_pair"/>
</dbReference>
<dbReference type="STRING" id="1890364.A0A2P6NGT1"/>
<feature type="compositionally biased region" description="Acidic residues" evidence="2">
    <location>
        <begin position="159"/>
        <end position="176"/>
    </location>
</feature>
<protein>
    <submittedName>
        <fullName evidence="5">Uncharacterized protein</fullName>
    </submittedName>
</protein>
<dbReference type="PROSITE" id="PS50086">
    <property type="entry name" value="TBC_RABGAP"/>
    <property type="match status" value="1"/>
</dbReference>
<dbReference type="SMART" id="SM00054">
    <property type="entry name" value="EFh"/>
    <property type="match status" value="3"/>
</dbReference>
<evidence type="ECO:0000259" key="3">
    <source>
        <dbReference type="PROSITE" id="PS50086"/>
    </source>
</evidence>
<feature type="compositionally biased region" description="Basic and acidic residues" evidence="2">
    <location>
        <begin position="186"/>
        <end position="200"/>
    </location>
</feature>
<organism evidence="5 6">
    <name type="scientific">Planoprotostelium fungivorum</name>
    <dbReference type="NCBI Taxonomy" id="1890364"/>
    <lineage>
        <taxon>Eukaryota</taxon>
        <taxon>Amoebozoa</taxon>
        <taxon>Evosea</taxon>
        <taxon>Variosea</taxon>
        <taxon>Cavosteliida</taxon>
        <taxon>Cavosteliaceae</taxon>
        <taxon>Planoprotostelium</taxon>
    </lineage>
</organism>
<dbReference type="SUPFAM" id="SSF47473">
    <property type="entry name" value="EF-hand"/>
    <property type="match status" value="1"/>
</dbReference>
<feature type="region of interest" description="Disordered" evidence="2">
    <location>
        <begin position="42"/>
        <end position="70"/>
    </location>
</feature>
<keyword evidence="6" id="KW-1185">Reference proteome</keyword>
<dbReference type="InterPro" id="IPR000195">
    <property type="entry name" value="Rab-GAP-TBC_dom"/>
</dbReference>
<feature type="domain" description="EF-hand" evidence="4">
    <location>
        <begin position="770"/>
        <end position="805"/>
    </location>
</feature>
<dbReference type="SUPFAM" id="SSF47923">
    <property type="entry name" value="Ypt/Rab-GAP domain of gyp1p"/>
    <property type="match status" value="2"/>
</dbReference>
<dbReference type="EMBL" id="MDYQ01000088">
    <property type="protein sequence ID" value="PRP83163.1"/>
    <property type="molecule type" value="Genomic_DNA"/>
</dbReference>
<feature type="domain" description="EF-hand" evidence="4">
    <location>
        <begin position="685"/>
        <end position="720"/>
    </location>
</feature>
<dbReference type="InterPro" id="IPR050302">
    <property type="entry name" value="Rab_GAP_TBC_domain"/>
</dbReference>
<dbReference type="SMART" id="SM00164">
    <property type="entry name" value="TBC"/>
    <property type="match status" value="1"/>
</dbReference>
<accession>A0A2P6NGT1</accession>
<dbReference type="Gene3D" id="1.10.238.10">
    <property type="entry name" value="EF-hand"/>
    <property type="match status" value="1"/>
</dbReference>
<dbReference type="InParanoid" id="A0A2P6NGT1"/>
<evidence type="ECO:0000313" key="5">
    <source>
        <dbReference type="EMBL" id="PRP83163.1"/>
    </source>
</evidence>
<keyword evidence="1" id="KW-0106">Calcium</keyword>
<feature type="region of interest" description="Disordered" evidence="2">
    <location>
        <begin position="296"/>
        <end position="326"/>
    </location>
</feature>
<dbReference type="Gene3D" id="1.10.472.80">
    <property type="entry name" value="Ypt/Rab-GAP domain of gyp1p, domain 3"/>
    <property type="match status" value="1"/>
</dbReference>
<evidence type="ECO:0000313" key="6">
    <source>
        <dbReference type="Proteomes" id="UP000241769"/>
    </source>
</evidence>
<proteinExistence type="predicted"/>
<dbReference type="Proteomes" id="UP000241769">
    <property type="component" value="Unassembled WGS sequence"/>
</dbReference>
<dbReference type="PROSITE" id="PS00018">
    <property type="entry name" value="EF_HAND_1"/>
    <property type="match status" value="2"/>
</dbReference>
<feature type="region of interest" description="Disordered" evidence="2">
    <location>
        <begin position="108"/>
        <end position="209"/>
    </location>
</feature>
<name>A0A2P6NGT1_9EUKA</name>
<dbReference type="PANTHER" id="PTHR47219:SF20">
    <property type="entry name" value="TBC1 DOMAIN FAMILY MEMBER 2B"/>
    <property type="match status" value="1"/>
</dbReference>
<feature type="domain" description="Rab-GAP TBC" evidence="3">
    <location>
        <begin position="370"/>
        <end position="551"/>
    </location>
</feature>
<dbReference type="AlphaFoldDB" id="A0A2P6NGT1"/>
<feature type="domain" description="EF-hand" evidence="4">
    <location>
        <begin position="721"/>
        <end position="756"/>
    </location>
</feature>
<evidence type="ECO:0000256" key="1">
    <source>
        <dbReference type="ARBA" id="ARBA00022837"/>
    </source>
</evidence>
<dbReference type="Pfam" id="PF13499">
    <property type="entry name" value="EF-hand_7"/>
    <property type="match status" value="1"/>
</dbReference>
<dbReference type="GO" id="GO:0005096">
    <property type="term" value="F:GTPase activator activity"/>
    <property type="evidence" value="ECO:0007669"/>
    <property type="project" value="TreeGrafter"/>
</dbReference>
<dbReference type="FunFam" id="1.10.8.270:FF:000026">
    <property type="entry name" value="TBC (Tre-2/Bub2/Cdc16) domain family"/>
    <property type="match status" value="1"/>
</dbReference>
<comment type="caution">
    <text evidence="5">The sequence shown here is derived from an EMBL/GenBank/DDBJ whole genome shotgun (WGS) entry which is preliminary data.</text>
</comment>
<dbReference type="Pfam" id="PF00566">
    <property type="entry name" value="RabGAP-TBC"/>
    <property type="match status" value="1"/>
</dbReference>
<evidence type="ECO:0000259" key="4">
    <source>
        <dbReference type="PROSITE" id="PS50222"/>
    </source>
</evidence>
<dbReference type="GO" id="GO:0031267">
    <property type="term" value="F:small GTPase binding"/>
    <property type="evidence" value="ECO:0007669"/>
    <property type="project" value="TreeGrafter"/>
</dbReference>
<dbReference type="Gene3D" id="1.10.8.270">
    <property type="entry name" value="putative rabgap domain of human tbc1 domain family member 14 like domains"/>
    <property type="match status" value="1"/>
</dbReference>
<dbReference type="PANTHER" id="PTHR47219">
    <property type="entry name" value="RAB GTPASE-ACTIVATING PROTEIN 1-LIKE"/>
    <property type="match status" value="1"/>
</dbReference>
<dbReference type="InterPro" id="IPR002048">
    <property type="entry name" value="EF_hand_dom"/>
</dbReference>
<dbReference type="OrthoDB" id="294251at2759"/>
<feature type="compositionally biased region" description="Basic and acidic residues" evidence="2">
    <location>
        <begin position="296"/>
        <end position="314"/>
    </location>
</feature>
<gene>
    <name evidence="5" type="ORF">PROFUN_09591</name>
</gene>
<dbReference type="InterPro" id="IPR035969">
    <property type="entry name" value="Rab-GAP_TBC_sf"/>
</dbReference>
<dbReference type="CDD" id="cd00051">
    <property type="entry name" value="EFh"/>
    <property type="match status" value="1"/>
</dbReference>
<evidence type="ECO:0000256" key="2">
    <source>
        <dbReference type="SAM" id="MobiDB-lite"/>
    </source>
</evidence>
<reference evidence="5 6" key="1">
    <citation type="journal article" date="2018" name="Genome Biol. Evol.">
        <title>Multiple Roots of Fruiting Body Formation in Amoebozoa.</title>
        <authorList>
            <person name="Hillmann F."/>
            <person name="Forbes G."/>
            <person name="Novohradska S."/>
            <person name="Ferling I."/>
            <person name="Riege K."/>
            <person name="Groth M."/>
            <person name="Westermann M."/>
            <person name="Marz M."/>
            <person name="Spaller T."/>
            <person name="Winckler T."/>
            <person name="Schaap P."/>
            <person name="Glockner G."/>
        </authorList>
    </citation>
    <scope>NUCLEOTIDE SEQUENCE [LARGE SCALE GENOMIC DNA]</scope>
    <source>
        <strain evidence="5 6">Jena</strain>
    </source>
</reference>
<dbReference type="InterPro" id="IPR018247">
    <property type="entry name" value="EF_Hand_1_Ca_BS"/>
</dbReference>
<dbReference type="FunCoup" id="A0A2P6NGT1">
    <property type="interactions" value="19"/>
</dbReference>
<feature type="compositionally biased region" description="Basic and acidic residues" evidence="2">
    <location>
        <begin position="58"/>
        <end position="70"/>
    </location>
</feature>
<dbReference type="PROSITE" id="PS50222">
    <property type="entry name" value="EF_HAND_2"/>
    <property type="match status" value="3"/>
</dbReference>
<dbReference type="PRINTS" id="PR00450">
    <property type="entry name" value="RECOVERIN"/>
</dbReference>
<dbReference type="GO" id="GO:0005509">
    <property type="term" value="F:calcium ion binding"/>
    <property type="evidence" value="ECO:0007669"/>
    <property type="project" value="InterPro"/>
</dbReference>